<protein>
    <submittedName>
        <fullName evidence="2">Uncharacterized protein</fullName>
    </submittedName>
</protein>
<comment type="caution">
    <text evidence="2">The sequence shown here is derived from an EMBL/GenBank/DDBJ whole genome shotgun (WGS) entry which is preliminary data.</text>
</comment>
<gene>
    <name evidence="2" type="ORF">CAUJ_LOCUS353</name>
</gene>
<organism evidence="2 3">
    <name type="scientific">Caenorhabditis auriculariae</name>
    <dbReference type="NCBI Taxonomy" id="2777116"/>
    <lineage>
        <taxon>Eukaryota</taxon>
        <taxon>Metazoa</taxon>
        <taxon>Ecdysozoa</taxon>
        <taxon>Nematoda</taxon>
        <taxon>Chromadorea</taxon>
        <taxon>Rhabditida</taxon>
        <taxon>Rhabditina</taxon>
        <taxon>Rhabditomorpha</taxon>
        <taxon>Rhabditoidea</taxon>
        <taxon>Rhabditidae</taxon>
        <taxon>Peloderinae</taxon>
        <taxon>Caenorhabditis</taxon>
    </lineage>
</organism>
<feature type="transmembrane region" description="Helical" evidence="1">
    <location>
        <begin position="40"/>
        <end position="65"/>
    </location>
</feature>
<reference evidence="2" key="1">
    <citation type="submission" date="2020-10" db="EMBL/GenBank/DDBJ databases">
        <authorList>
            <person name="Kikuchi T."/>
        </authorList>
    </citation>
    <scope>NUCLEOTIDE SEQUENCE</scope>
    <source>
        <strain evidence="2">NKZ352</strain>
    </source>
</reference>
<keyword evidence="3" id="KW-1185">Reference proteome</keyword>
<keyword evidence="1" id="KW-1133">Transmembrane helix</keyword>
<keyword evidence="1" id="KW-0472">Membrane</keyword>
<dbReference type="EMBL" id="CAJGYM010000001">
    <property type="protein sequence ID" value="CAD6184434.1"/>
    <property type="molecule type" value="Genomic_DNA"/>
</dbReference>
<keyword evidence="1" id="KW-0812">Transmembrane</keyword>
<dbReference type="Proteomes" id="UP000835052">
    <property type="component" value="Unassembled WGS sequence"/>
</dbReference>
<dbReference type="AlphaFoldDB" id="A0A8S1GN20"/>
<name>A0A8S1GN20_9PELO</name>
<feature type="transmembrane region" description="Helical" evidence="1">
    <location>
        <begin position="117"/>
        <end position="138"/>
    </location>
</feature>
<evidence type="ECO:0000313" key="3">
    <source>
        <dbReference type="Proteomes" id="UP000835052"/>
    </source>
</evidence>
<feature type="transmembrane region" description="Helical" evidence="1">
    <location>
        <begin position="72"/>
        <end position="97"/>
    </location>
</feature>
<accession>A0A8S1GN20</accession>
<evidence type="ECO:0000313" key="2">
    <source>
        <dbReference type="EMBL" id="CAD6184434.1"/>
    </source>
</evidence>
<sequence length="151" mass="17517">MAHNKSYQTLLLLSILIDVLLCVLLLVSLLYYFINGKQFSSHYLIGFATFFVLFIAFVCTFAYALRTHNIRFTLVSVALTVARFLCAIVIVVAWMASTTPYRTPNDEDPYEWIAHRKVYLIAFTAFYIPVFCIQLYVLNRHYSKALAKPRR</sequence>
<proteinExistence type="predicted"/>
<dbReference type="OrthoDB" id="5876372at2759"/>
<feature type="transmembrane region" description="Helical" evidence="1">
    <location>
        <begin position="12"/>
        <end position="34"/>
    </location>
</feature>
<evidence type="ECO:0000256" key="1">
    <source>
        <dbReference type="SAM" id="Phobius"/>
    </source>
</evidence>